<name>A0A1M6JMM8_9FIRM</name>
<reference evidence="1 2" key="1">
    <citation type="submission" date="2016-11" db="EMBL/GenBank/DDBJ databases">
        <authorList>
            <person name="Jaros S."/>
            <person name="Januszkiewicz K."/>
            <person name="Wedrychowicz H."/>
        </authorList>
    </citation>
    <scope>NUCLEOTIDE SEQUENCE [LARGE SCALE GENOMIC DNA]</scope>
    <source>
        <strain evidence="1 2">DSM 15929</strain>
    </source>
</reference>
<keyword evidence="2" id="KW-1185">Reference proteome</keyword>
<dbReference type="AlphaFoldDB" id="A0A1M6JMM8"/>
<dbReference type="Proteomes" id="UP000184386">
    <property type="component" value="Unassembled WGS sequence"/>
</dbReference>
<organism evidence="1 2">
    <name type="scientific">Anaerocolumna jejuensis DSM 15929</name>
    <dbReference type="NCBI Taxonomy" id="1121322"/>
    <lineage>
        <taxon>Bacteria</taxon>
        <taxon>Bacillati</taxon>
        <taxon>Bacillota</taxon>
        <taxon>Clostridia</taxon>
        <taxon>Lachnospirales</taxon>
        <taxon>Lachnospiraceae</taxon>
        <taxon>Anaerocolumna</taxon>
    </lineage>
</organism>
<protein>
    <submittedName>
        <fullName evidence="1">Uncharacterized protein</fullName>
    </submittedName>
</protein>
<dbReference type="EMBL" id="FRAC01000006">
    <property type="protein sequence ID" value="SHJ47932.1"/>
    <property type="molecule type" value="Genomic_DNA"/>
</dbReference>
<evidence type="ECO:0000313" key="1">
    <source>
        <dbReference type="EMBL" id="SHJ47932.1"/>
    </source>
</evidence>
<evidence type="ECO:0000313" key="2">
    <source>
        <dbReference type="Proteomes" id="UP000184386"/>
    </source>
</evidence>
<accession>A0A1M6JMM8</accession>
<dbReference type="OrthoDB" id="3035616at2"/>
<dbReference type="RefSeq" id="WP_073271844.1">
    <property type="nucleotide sequence ID" value="NZ_FRAC01000006.1"/>
</dbReference>
<proteinExistence type="predicted"/>
<gene>
    <name evidence="1" type="ORF">SAMN02745136_00136</name>
</gene>
<sequence>MKIRIILFILIILSILSYGYQKSNNNSINIDTKDLATVSNPVTSPSGKYQLVIKEEIVDGTKHNKFDIFKISDGKPGTSAIFSSKVLFRTRDTLYFLWGDNDSVWVYSGDLGTFFWERAADKTWKKHDYTEGNKVPVPALLKKLKPEYFNDN</sequence>